<name>A0A142D869_9VIRU</name>
<evidence type="ECO:0000313" key="1">
    <source>
        <dbReference type="EMBL" id="AMQ23538.1"/>
    </source>
</evidence>
<protein>
    <submittedName>
        <fullName evidence="1">Uncharacterized protein</fullName>
    </submittedName>
</protein>
<organism evidence="1">
    <name type="scientific">Leviviridae sp</name>
    <dbReference type="NCBI Taxonomy" id="2027243"/>
    <lineage>
        <taxon>Viruses</taxon>
        <taxon>Riboviria</taxon>
        <taxon>Orthornavirae</taxon>
        <taxon>Lenarviricota</taxon>
        <taxon>Leviviricetes</taxon>
        <taxon>Norzivirales</taxon>
        <taxon>Fiersviridae</taxon>
    </lineage>
</organism>
<reference evidence="1" key="1">
    <citation type="submission" date="2015-08" db="EMBL/GenBank/DDBJ databases">
        <authorList>
            <person name="Babu N.S."/>
            <person name="Beckwith C.J."/>
            <person name="Beseler K.G."/>
            <person name="Brison A."/>
            <person name="Carone J.V."/>
            <person name="Caskin T.P."/>
            <person name="Diamond M."/>
            <person name="Durham M.E."/>
            <person name="Foxe J.M."/>
            <person name="Go M."/>
            <person name="Henderson B.A."/>
            <person name="Jones I.B."/>
            <person name="McGettigan J.A."/>
            <person name="Micheletti S.J."/>
            <person name="Nasrallah M.E."/>
            <person name="Ortiz D."/>
            <person name="Piller C.R."/>
            <person name="Privatt S.R."/>
            <person name="Schneider S.L."/>
            <person name="Sharp S."/>
            <person name="Smith T.C."/>
            <person name="Stanton J.D."/>
            <person name="Ullery H.E."/>
            <person name="Wilson R.J."/>
            <person name="Serrano M.G."/>
            <person name="Buck G."/>
            <person name="Lee V."/>
            <person name="Wang Y."/>
            <person name="Carvalho R."/>
            <person name="Voegtly L."/>
            <person name="Shi R."/>
            <person name="Duckworth R."/>
            <person name="Johnson A."/>
            <person name="Loviza R."/>
            <person name="Walstead R."/>
            <person name="Shah Z."/>
            <person name="Kiflezghi M."/>
            <person name="Wade K."/>
            <person name="Ball S.L."/>
            <person name="Bradley K.W."/>
            <person name="Asai D.J."/>
            <person name="Bowman C.A."/>
            <person name="Russell D.A."/>
            <person name="Pope W.H."/>
            <person name="Jacobs-Sera D."/>
            <person name="Hendrix R.W."/>
            <person name="Hatfull G.F."/>
        </authorList>
    </citation>
    <scope>NUCLEOTIDE SEQUENCE</scope>
    <source>
        <strain evidence="1">AVE008</strain>
    </source>
</reference>
<proteinExistence type="predicted"/>
<reference evidence="1" key="2">
    <citation type="journal article" date="2016" name="PLoS Biol.">
        <title>Hyperexpansion of RNA Bacteriophage Diversity.</title>
        <authorList>
            <person name="Krishnamurthy S.R."/>
            <person name="Janowski A.B."/>
            <person name="Zhao G."/>
            <person name="Barouch D."/>
            <person name="Wang D."/>
        </authorList>
    </citation>
    <scope>NUCLEOTIDE SEQUENCE</scope>
    <source>
        <strain evidence="1">AVE008</strain>
    </source>
</reference>
<dbReference type="EMBL" id="KT462702">
    <property type="protein sequence ID" value="AMQ23538.1"/>
    <property type="molecule type" value="Genomic_RNA"/>
</dbReference>
<accession>A0A142D869</accession>
<sequence length="175" mass="19276">TPTNSSVLAETPAVTQSFGYTDPTAKQTLEIPDFPALAAKWDLKETTPGSTLYYNPKSPTDQIEQVRFEANKIQNCYANTLIKPSNQLPTKSGTKFTISAKRIYRFSSTDATTGMPVIVDVPMWGSVSIGCSDFSAIPDSARQNTIDFLISFLQAAKTDDSYWMKLSRGTTRLLD</sequence>
<feature type="non-terminal residue" evidence="1">
    <location>
        <position position="1"/>
    </location>
</feature>